<organism evidence="1 2">
    <name type="scientific">Smallanthus sonchifolius</name>
    <dbReference type="NCBI Taxonomy" id="185202"/>
    <lineage>
        <taxon>Eukaryota</taxon>
        <taxon>Viridiplantae</taxon>
        <taxon>Streptophyta</taxon>
        <taxon>Embryophyta</taxon>
        <taxon>Tracheophyta</taxon>
        <taxon>Spermatophyta</taxon>
        <taxon>Magnoliopsida</taxon>
        <taxon>eudicotyledons</taxon>
        <taxon>Gunneridae</taxon>
        <taxon>Pentapetalae</taxon>
        <taxon>asterids</taxon>
        <taxon>campanulids</taxon>
        <taxon>Asterales</taxon>
        <taxon>Asteraceae</taxon>
        <taxon>Asteroideae</taxon>
        <taxon>Heliantheae alliance</taxon>
        <taxon>Millerieae</taxon>
        <taxon>Smallanthus</taxon>
    </lineage>
</organism>
<accession>A0ACB9HI14</accession>
<name>A0ACB9HI14_9ASTR</name>
<sequence>MSKIQWLPNLEVLKLLNYAFEGPSWNTGDGQFRQLKFLKLQNLDIQQWNAYSTNFPCLQRLVLLECYYLTGIPDEVGDIPTLETINVDKRNHSVVKSANKIQEDQQAMGNYELKINVIGFLRSLR</sequence>
<comment type="caution">
    <text evidence="1">The sequence shown here is derived from an EMBL/GenBank/DDBJ whole genome shotgun (WGS) entry which is preliminary data.</text>
</comment>
<keyword evidence="2" id="KW-1185">Reference proteome</keyword>
<dbReference type="Proteomes" id="UP001056120">
    <property type="component" value="Linkage Group LG12"/>
</dbReference>
<gene>
    <name evidence="1" type="ORF">L1987_38218</name>
</gene>
<evidence type="ECO:0000313" key="1">
    <source>
        <dbReference type="EMBL" id="KAI3795563.1"/>
    </source>
</evidence>
<protein>
    <submittedName>
        <fullName evidence="1">Uncharacterized protein</fullName>
    </submittedName>
</protein>
<dbReference type="EMBL" id="CM042029">
    <property type="protein sequence ID" value="KAI3795563.1"/>
    <property type="molecule type" value="Genomic_DNA"/>
</dbReference>
<evidence type="ECO:0000313" key="2">
    <source>
        <dbReference type="Proteomes" id="UP001056120"/>
    </source>
</evidence>
<reference evidence="2" key="1">
    <citation type="journal article" date="2022" name="Mol. Ecol. Resour.">
        <title>The genomes of chicory, endive, great burdock and yacon provide insights into Asteraceae palaeo-polyploidization history and plant inulin production.</title>
        <authorList>
            <person name="Fan W."/>
            <person name="Wang S."/>
            <person name="Wang H."/>
            <person name="Wang A."/>
            <person name="Jiang F."/>
            <person name="Liu H."/>
            <person name="Zhao H."/>
            <person name="Xu D."/>
            <person name="Zhang Y."/>
        </authorList>
    </citation>
    <scope>NUCLEOTIDE SEQUENCE [LARGE SCALE GENOMIC DNA]</scope>
    <source>
        <strain evidence="2">cv. Yunnan</strain>
    </source>
</reference>
<reference evidence="1 2" key="2">
    <citation type="journal article" date="2022" name="Mol. Ecol. Resour.">
        <title>The genomes of chicory, endive, great burdock and yacon provide insights into Asteraceae paleo-polyploidization history and plant inulin production.</title>
        <authorList>
            <person name="Fan W."/>
            <person name="Wang S."/>
            <person name="Wang H."/>
            <person name="Wang A."/>
            <person name="Jiang F."/>
            <person name="Liu H."/>
            <person name="Zhao H."/>
            <person name="Xu D."/>
            <person name="Zhang Y."/>
        </authorList>
    </citation>
    <scope>NUCLEOTIDE SEQUENCE [LARGE SCALE GENOMIC DNA]</scope>
    <source>
        <strain evidence="2">cv. Yunnan</strain>
        <tissue evidence="1">Leaves</tissue>
    </source>
</reference>
<proteinExistence type="predicted"/>